<reference evidence="2 3" key="1">
    <citation type="journal article" date="2018" name="Front. Microbiol.">
        <title>Genome-Wide Analysis of Corynespora cassiicola Leaf Fall Disease Putative Effectors.</title>
        <authorList>
            <person name="Lopez D."/>
            <person name="Ribeiro S."/>
            <person name="Label P."/>
            <person name="Fumanal B."/>
            <person name="Venisse J.S."/>
            <person name="Kohler A."/>
            <person name="de Oliveira R.R."/>
            <person name="Labutti K."/>
            <person name="Lipzen A."/>
            <person name="Lail K."/>
            <person name="Bauer D."/>
            <person name="Ohm R.A."/>
            <person name="Barry K.W."/>
            <person name="Spatafora J."/>
            <person name="Grigoriev I.V."/>
            <person name="Martin F.M."/>
            <person name="Pujade-Renaud V."/>
        </authorList>
    </citation>
    <scope>NUCLEOTIDE SEQUENCE [LARGE SCALE GENOMIC DNA]</scope>
    <source>
        <strain evidence="2 3">Philippines</strain>
    </source>
</reference>
<dbReference type="SUPFAM" id="SSF53098">
    <property type="entry name" value="Ribonuclease H-like"/>
    <property type="match status" value="1"/>
</dbReference>
<dbReference type="InterPro" id="IPR012337">
    <property type="entry name" value="RNaseH-like_sf"/>
</dbReference>
<evidence type="ECO:0000313" key="2">
    <source>
        <dbReference type="EMBL" id="PSN74015.1"/>
    </source>
</evidence>
<dbReference type="InterPro" id="IPR051181">
    <property type="entry name" value="CAF1_poly(A)_ribonucleases"/>
</dbReference>
<gene>
    <name evidence="2" type="ORF">BS50DRAFT_5843</name>
</gene>
<evidence type="ECO:0000256" key="1">
    <source>
        <dbReference type="ARBA" id="ARBA00008372"/>
    </source>
</evidence>
<organism evidence="2 3">
    <name type="scientific">Corynespora cassiicola Philippines</name>
    <dbReference type="NCBI Taxonomy" id="1448308"/>
    <lineage>
        <taxon>Eukaryota</taxon>
        <taxon>Fungi</taxon>
        <taxon>Dikarya</taxon>
        <taxon>Ascomycota</taxon>
        <taxon>Pezizomycotina</taxon>
        <taxon>Dothideomycetes</taxon>
        <taxon>Pleosporomycetidae</taxon>
        <taxon>Pleosporales</taxon>
        <taxon>Corynesporascaceae</taxon>
        <taxon>Corynespora</taxon>
    </lineage>
</organism>
<keyword evidence="3" id="KW-1185">Reference proteome</keyword>
<dbReference type="GO" id="GO:0005634">
    <property type="term" value="C:nucleus"/>
    <property type="evidence" value="ECO:0007669"/>
    <property type="project" value="TreeGrafter"/>
</dbReference>
<dbReference type="OrthoDB" id="1432093at2759"/>
<dbReference type="PANTHER" id="PTHR15092:SF22">
    <property type="entry name" value="POLY(A)-SPECIFIC RIBONUCLEASE PNLDC1"/>
    <property type="match status" value="1"/>
</dbReference>
<dbReference type="GO" id="GO:1990431">
    <property type="term" value="P:priRNA 3'-end processing"/>
    <property type="evidence" value="ECO:0007669"/>
    <property type="project" value="TreeGrafter"/>
</dbReference>
<dbReference type="AlphaFoldDB" id="A0A2T2P8P2"/>
<dbReference type="EMBL" id="KZ678128">
    <property type="protein sequence ID" value="PSN74015.1"/>
    <property type="molecule type" value="Genomic_DNA"/>
</dbReference>
<dbReference type="Gene3D" id="3.30.420.10">
    <property type="entry name" value="Ribonuclease H-like superfamily/Ribonuclease H"/>
    <property type="match status" value="1"/>
</dbReference>
<protein>
    <submittedName>
        <fullName evidence="2">CAF1-domain-containing protein</fullName>
    </submittedName>
</protein>
<accession>A0A2T2P8P2</accession>
<dbReference type="STRING" id="1448308.A0A2T2P8P2"/>
<dbReference type="Proteomes" id="UP000240883">
    <property type="component" value="Unassembled WGS sequence"/>
</dbReference>
<dbReference type="Pfam" id="PF04857">
    <property type="entry name" value="CAF1"/>
    <property type="match status" value="1"/>
</dbReference>
<evidence type="ECO:0000313" key="3">
    <source>
        <dbReference type="Proteomes" id="UP000240883"/>
    </source>
</evidence>
<proteinExistence type="inferred from homology"/>
<name>A0A2T2P8P2_CORCC</name>
<dbReference type="GO" id="GO:0000289">
    <property type="term" value="P:nuclear-transcribed mRNA poly(A) tail shortening"/>
    <property type="evidence" value="ECO:0007669"/>
    <property type="project" value="TreeGrafter"/>
</dbReference>
<sequence>MDIDAVSFPHHLLDVLVNISEADFVSFDLELSGIPSRIPGLTRPTGSNPSLEDRYLETKIGAERHQILQVGFTCGRFDFLANKYVLRPYNVTLSPLVDNQHLNVEREFSFQSGAVTFLKSHGFDLAAPFDTGVQYLSRQEATEAKKRAWDRLDNKKQVEDIQLKETEVQSLDFVRRVRECINKWNCRVSPQLEIYSNTGLKGKPLDSISNFEKRLVHQLVRAEFKKYITIGQRNCVKIVVFDAMREAENNTRLKNRIRDDIIHQTGFRWIFEALANGDISRADIRWYARDAAGGAIAVDHRDFTSRWDRAMDRLRRKQPVLVGHNMFTDLVYLYRCFVGDLPDTLHKFTEAIHALFPRIIDTKYLATHNEGDLKASPTLEKISKDLQSQPLPDIVTHTAHTKYHNSTAYHEAGYDSLLTATIMLRLAATLGDDWKSQPMDIDHDSASSEKSFMTALHEQPGALSVEDGVEKVTEPVPLPPAVHVPTTAESNFNKRKGKKNKTAPEIRSSSRFHTRNVFDSLRALSLNDEEDEASDDTDAAHEVFDQYGNSIKESKKPWQMEPYDGFKPVEYPINAIERKPMELIPEFDSDFWLEFGNKLRIYGTQETKLEIAHWPKPAA</sequence>
<dbReference type="GO" id="GO:1990432">
    <property type="term" value="P:siRNA 3'-end processing"/>
    <property type="evidence" value="ECO:0007669"/>
    <property type="project" value="TreeGrafter"/>
</dbReference>
<dbReference type="PANTHER" id="PTHR15092">
    <property type="entry name" value="POLY A -SPECIFIC RIBONUCLEASE/TARGET OF EGR1, MEMBER 1"/>
    <property type="match status" value="1"/>
</dbReference>
<comment type="similarity">
    <text evidence="1">Belongs to the CAF1 family.</text>
</comment>
<dbReference type="InterPro" id="IPR036397">
    <property type="entry name" value="RNaseH_sf"/>
</dbReference>
<dbReference type="InterPro" id="IPR006941">
    <property type="entry name" value="RNase_CAF1"/>
</dbReference>
<dbReference type="GO" id="GO:0000175">
    <property type="term" value="F:3'-5'-RNA exonuclease activity"/>
    <property type="evidence" value="ECO:0007669"/>
    <property type="project" value="TreeGrafter"/>
</dbReference>
<dbReference type="GO" id="GO:0003723">
    <property type="term" value="F:RNA binding"/>
    <property type="evidence" value="ECO:0007669"/>
    <property type="project" value="TreeGrafter"/>
</dbReference>